<feature type="region of interest" description="Disordered" evidence="3">
    <location>
        <begin position="1"/>
        <end position="26"/>
    </location>
</feature>
<evidence type="ECO:0000256" key="2">
    <source>
        <dbReference type="ARBA" id="ARBA00023242"/>
    </source>
</evidence>
<dbReference type="SUPFAM" id="SSF47095">
    <property type="entry name" value="HMG-box"/>
    <property type="match status" value="1"/>
</dbReference>
<comment type="subcellular location">
    <subcellularLocation>
        <location evidence="1">Nucleus</location>
    </subcellularLocation>
</comment>
<dbReference type="Gene3D" id="1.10.30.10">
    <property type="entry name" value="High mobility group box domain"/>
    <property type="match status" value="1"/>
</dbReference>
<dbReference type="EMBL" id="AZGY01000001">
    <property type="protein sequence ID" value="OAA33185.1"/>
    <property type="molecule type" value="Genomic_DNA"/>
</dbReference>
<name>A0A166RPR8_9HYPO</name>
<feature type="compositionally biased region" description="Basic and acidic residues" evidence="3">
    <location>
        <begin position="115"/>
        <end position="125"/>
    </location>
</feature>
<feature type="compositionally biased region" description="Basic and acidic residues" evidence="3">
    <location>
        <begin position="205"/>
        <end position="217"/>
    </location>
</feature>
<keyword evidence="2" id="KW-0539">Nucleus</keyword>
<feature type="region of interest" description="Disordered" evidence="3">
    <location>
        <begin position="73"/>
        <end position="158"/>
    </location>
</feature>
<keyword evidence="7" id="KW-1185">Reference proteome</keyword>
<evidence type="ECO:0000259" key="4">
    <source>
        <dbReference type="Pfam" id="PF09011"/>
    </source>
</evidence>
<dbReference type="STRING" id="1081109.A0A166RPR8"/>
<feature type="compositionally biased region" description="Acidic residues" evidence="3">
    <location>
        <begin position="237"/>
        <end position="257"/>
    </location>
</feature>
<evidence type="ECO:0000256" key="1">
    <source>
        <dbReference type="ARBA" id="ARBA00004123"/>
    </source>
</evidence>
<accession>A0A166RPR8</accession>
<comment type="caution">
    <text evidence="6">The sequence shown here is derived from an EMBL/GenBank/DDBJ whole genome shotgun (WGS) entry which is preliminary data.</text>
</comment>
<feature type="domain" description="HMG box" evidence="4">
    <location>
        <begin position="152"/>
        <end position="217"/>
    </location>
</feature>
<evidence type="ECO:0000313" key="6">
    <source>
        <dbReference type="EMBL" id="OAA33185.1"/>
    </source>
</evidence>
<protein>
    <submittedName>
        <fullName evidence="6">High mobility group, HMG1/HMG2</fullName>
    </submittedName>
</protein>
<feature type="compositionally biased region" description="Polar residues" evidence="3">
    <location>
        <begin position="142"/>
        <end position="154"/>
    </location>
</feature>
<dbReference type="AlphaFoldDB" id="A0A166RPR8"/>
<gene>
    <name evidence="6" type="ORF">AAL_00650</name>
</gene>
<reference evidence="6 7" key="1">
    <citation type="journal article" date="2016" name="Genome Biol. Evol.">
        <title>Divergent and convergent evolution of fungal pathogenicity.</title>
        <authorList>
            <person name="Shang Y."/>
            <person name="Xiao G."/>
            <person name="Zheng P."/>
            <person name="Cen K."/>
            <person name="Zhan S."/>
            <person name="Wang C."/>
        </authorList>
    </citation>
    <scope>NUCLEOTIDE SEQUENCE [LARGE SCALE GENOMIC DNA]</scope>
    <source>
        <strain evidence="6 7">RCEF 2490</strain>
    </source>
</reference>
<feature type="domain" description="INO80 complex subunit F" evidence="5">
    <location>
        <begin position="29"/>
        <end position="75"/>
    </location>
</feature>
<organism evidence="6 7">
    <name type="scientific">Moelleriella libera RCEF 2490</name>
    <dbReference type="NCBI Taxonomy" id="1081109"/>
    <lineage>
        <taxon>Eukaryota</taxon>
        <taxon>Fungi</taxon>
        <taxon>Dikarya</taxon>
        <taxon>Ascomycota</taxon>
        <taxon>Pezizomycotina</taxon>
        <taxon>Sordariomycetes</taxon>
        <taxon>Hypocreomycetidae</taxon>
        <taxon>Hypocreales</taxon>
        <taxon>Clavicipitaceae</taxon>
        <taxon>Moelleriella</taxon>
    </lineage>
</organism>
<dbReference type="InterPro" id="IPR036910">
    <property type="entry name" value="HMG_box_dom_sf"/>
</dbReference>
<evidence type="ECO:0000313" key="7">
    <source>
        <dbReference type="Proteomes" id="UP000078544"/>
    </source>
</evidence>
<dbReference type="InterPro" id="IPR009071">
    <property type="entry name" value="HMG_box_dom"/>
</dbReference>
<dbReference type="OrthoDB" id="10070927at2759"/>
<dbReference type="InterPro" id="IPR056513">
    <property type="entry name" value="INO80F"/>
</dbReference>
<feature type="compositionally biased region" description="Basic and acidic residues" evidence="3">
    <location>
        <begin position="225"/>
        <end position="236"/>
    </location>
</feature>
<dbReference type="GO" id="GO:0005634">
    <property type="term" value="C:nucleus"/>
    <property type="evidence" value="ECO:0007669"/>
    <property type="project" value="UniProtKB-SubCell"/>
</dbReference>
<sequence>MTEPKKRPSNTEPQSAVPPSLPPSVEEAYRRKCVQLKNRTSEVEDANDAARLRLARIKRQVEKLRIERAFLLEQLSKRTSANVEDSEGSPSPPPTPKDKPLRIKRGHRKSALADVDAKAASHNKEPASPSEFPPKDEDGTEANPTNGVSATSKGARSAFHLYTLTARPLLEEKYKDDEGDADIDDELARGWDDLAASEKEEYRRKFAAKQEADKEEKDADDETLEKERKSGEKADAQDEDVEMTNYDSEDQDQDGETQLDKDGED</sequence>
<evidence type="ECO:0000256" key="3">
    <source>
        <dbReference type="SAM" id="MobiDB-lite"/>
    </source>
</evidence>
<dbReference type="Proteomes" id="UP000078544">
    <property type="component" value="Unassembled WGS sequence"/>
</dbReference>
<proteinExistence type="predicted"/>
<feature type="region of interest" description="Disordered" evidence="3">
    <location>
        <begin position="205"/>
        <end position="265"/>
    </location>
</feature>
<dbReference type="Pfam" id="PF09011">
    <property type="entry name" value="HMG_box_2"/>
    <property type="match status" value="1"/>
</dbReference>
<dbReference type="Pfam" id="PF24245">
    <property type="entry name" value="INO80F"/>
    <property type="match status" value="1"/>
</dbReference>
<evidence type="ECO:0000259" key="5">
    <source>
        <dbReference type="Pfam" id="PF24245"/>
    </source>
</evidence>